<proteinExistence type="predicted"/>
<organism evidence="2 3">
    <name type="scientific">Moesziomyces aphidis</name>
    <name type="common">Pseudozyma aphidis</name>
    <dbReference type="NCBI Taxonomy" id="84754"/>
    <lineage>
        <taxon>Eukaryota</taxon>
        <taxon>Fungi</taxon>
        <taxon>Dikarya</taxon>
        <taxon>Basidiomycota</taxon>
        <taxon>Ustilaginomycotina</taxon>
        <taxon>Ustilaginomycetes</taxon>
        <taxon>Ustilaginales</taxon>
        <taxon>Ustilaginaceae</taxon>
        <taxon>Moesziomyces</taxon>
    </lineage>
</organism>
<comment type="caution">
    <text evidence="2">The sequence shown here is derived from an EMBL/GenBank/DDBJ whole genome shotgun (WGS) entry which is preliminary data.</text>
</comment>
<name>W3VLI4_MOEAP</name>
<gene>
    <name evidence="2" type="ORF">PaG_03455</name>
</gene>
<feature type="compositionally biased region" description="Low complexity" evidence="1">
    <location>
        <begin position="208"/>
        <end position="222"/>
    </location>
</feature>
<evidence type="ECO:0000256" key="1">
    <source>
        <dbReference type="SAM" id="MobiDB-lite"/>
    </source>
</evidence>
<sequence length="458" mass="49895">MPTAPCTRRGVCDSNWLLSVDGPLPPPQLSPRGGSFPTPFQRRACRRAAAVAALNNGLLRLGAKMQVRPVEPKQSLGIAALVRARIDAPLLQAVVDPWMPSCRTLDQCTARPARSSSSSRPFQLALEPVRSLCFSPRELGKFETGAAHGCPLRCWPPDSPHDNAARTTLPPSRFGTHLERPTRRRIQVFSPNEAQVFFSLPPPLFAAQAQPKRSSSPLSPRWALPPSPPSPAAHPLGFEAWVPSRRAPAAARLPPETLRGQALLLRLAAALLFALPDQAWLLTHPLAQDARNAHDAHNAHGSPLDLRTWADTSFPQPPPPPPTAELQYIPSTLNPPPHLCRGAITIWTSISRNTYLANLHFWFAQSIVCHPRIPSPKLPSPRLKAFSIPKPSLQPPPTQTQAFASHPYTVLSSTPTLHLALRTTQLSHPRDSLAILSYAHCSSTLPLHSLIVSPKVAT</sequence>
<reference evidence="2 3" key="1">
    <citation type="journal article" date="2014" name="Genome Announc.">
        <title>Genome sequence of the basidiomycetous fungus Pseudozyma aphidis DSM70725, an efficient producer of biosurfactant mannosylerythritol lipids.</title>
        <authorList>
            <person name="Lorenz S."/>
            <person name="Guenther M."/>
            <person name="Grumaz C."/>
            <person name="Rupp S."/>
            <person name="Zibek S."/>
            <person name="Sohn K."/>
        </authorList>
    </citation>
    <scope>NUCLEOTIDE SEQUENCE [LARGE SCALE GENOMIC DNA]</scope>
    <source>
        <strain evidence="3">ATCC 32657 / CBS 517.83 / DSM 70725 / JCM 10318 / NBRC 10182 / NRRL Y-7954 / St-0401</strain>
    </source>
</reference>
<keyword evidence="3" id="KW-1185">Reference proteome</keyword>
<evidence type="ECO:0000313" key="2">
    <source>
        <dbReference type="EMBL" id="ETS62370.1"/>
    </source>
</evidence>
<dbReference type="AlphaFoldDB" id="W3VLI4"/>
<dbReference type="Proteomes" id="UP000019462">
    <property type="component" value="Unassembled WGS sequence"/>
</dbReference>
<evidence type="ECO:0000313" key="3">
    <source>
        <dbReference type="Proteomes" id="UP000019462"/>
    </source>
</evidence>
<accession>W3VLI4</accession>
<dbReference type="HOGENOM" id="CLU_597331_0_0_1"/>
<feature type="region of interest" description="Disordered" evidence="1">
    <location>
        <begin position="208"/>
        <end position="230"/>
    </location>
</feature>
<protein>
    <submittedName>
        <fullName evidence="2">Uncharacterized protein</fullName>
    </submittedName>
</protein>
<dbReference type="EMBL" id="AWNI01000011">
    <property type="protein sequence ID" value="ETS62370.1"/>
    <property type="molecule type" value="Genomic_DNA"/>
</dbReference>